<dbReference type="AlphaFoldDB" id="G8R0C7"/>
<dbReference type="STRING" id="926562.Oweho_0571"/>
<protein>
    <submittedName>
        <fullName evidence="2">Uncharacterized protein</fullName>
    </submittedName>
</protein>
<sequence length="82" mass="9341">MFITDLFAEKVVQLVDSETPAPAEERSDSGSSNNIMNEEFHHETTSFHFLPDYLTEINFQFESSSLHSVLKQRVLTPPPELS</sequence>
<evidence type="ECO:0000313" key="2">
    <source>
        <dbReference type="EMBL" id="AEV31587.1"/>
    </source>
</evidence>
<reference evidence="2 3" key="1">
    <citation type="journal article" date="2012" name="Stand. Genomic Sci.">
        <title>Genome sequence of the orange-pigmented seawater bacterium Owenweeksia hongkongensis type strain (UST20020801(T)).</title>
        <authorList>
            <person name="Riedel T."/>
            <person name="Held B."/>
            <person name="Nolan M."/>
            <person name="Lucas S."/>
            <person name="Lapidus A."/>
            <person name="Tice H."/>
            <person name="Del Rio T.G."/>
            <person name="Cheng J.F."/>
            <person name="Han C."/>
            <person name="Tapia R."/>
            <person name="Goodwin L.A."/>
            <person name="Pitluck S."/>
            <person name="Liolios K."/>
            <person name="Mavromatis K."/>
            <person name="Pagani I."/>
            <person name="Ivanova N."/>
            <person name="Mikhailova N."/>
            <person name="Pati A."/>
            <person name="Chen A."/>
            <person name="Palaniappan K."/>
            <person name="Rohde M."/>
            <person name="Tindall B.J."/>
            <person name="Detter J.C."/>
            <person name="Goker M."/>
            <person name="Woyke T."/>
            <person name="Bristow J."/>
            <person name="Eisen J.A."/>
            <person name="Markowitz V."/>
            <person name="Hugenholtz P."/>
            <person name="Klenk H.P."/>
            <person name="Kyrpides N.C."/>
        </authorList>
    </citation>
    <scope>NUCLEOTIDE SEQUENCE</scope>
    <source>
        <strain evidence="3">DSM 17368 / JCM 12287 / NRRL B-23963</strain>
    </source>
</reference>
<organism evidence="2 3">
    <name type="scientific">Owenweeksia hongkongensis (strain DSM 17368 / CIP 108786 / JCM 12287 / NRRL B-23963 / UST20020801)</name>
    <dbReference type="NCBI Taxonomy" id="926562"/>
    <lineage>
        <taxon>Bacteria</taxon>
        <taxon>Pseudomonadati</taxon>
        <taxon>Bacteroidota</taxon>
        <taxon>Flavobacteriia</taxon>
        <taxon>Flavobacteriales</taxon>
        <taxon>Owenweeksiaceae</taxon>
        <taxon>Owenweeksia</taxon>
    </lineage>
</organism>
<keyword evidence="3" id="KW-1185">Reference proteome</keyword>
<accession>G8R0C7</accession>
<name>G8R0C7_OWEHD</name>
<proteinExistence type="predicted"/>
<dbReference type="HOGENOM" id="CLU_2555041_0_0_10"/>
<dbReference type="Proteomes" id="UP000005631">
    <property type="component" value="Chromosome"/>
</dbReference>
<feature type="region of interest" description="Disordered" evidence="1">
    <location>
        <begin position="17"/>
        <end position="38"/>
    </location>
</feature>
<dbReference type="EMBL" id="CP003156">
    <property type="protein sequence ID" value="AEV31587.1"/>
    <property type="molecule type" value="Genomic_DNA"/>
</dbReference>
<evidence type="ECO:0000256" key="1">
    <source>
        <dbReference type="SAM" id="MobiDB-lite"/>
    </source>
</evidence>
<evidence type="ECO:0000313" key="3">
    <source>
        <dbReference type="Proteomes" id="UP000005631"/>
    </source>
</evidence>
<dbReference type="KEGG" id="oho:Oweho_0571"/>
<gene>
    <name evidence="2" type="ordered locus">Oweho_0571</name>
</gene>